<reference evidence="3" key="1">
    <citation type="submission" date="2017-03" db="EMBL/GenBank/DDBJ databases">
        <title>Phytopthora megakarya and P. palmivora, two closely related causual agents of cacao black pod achieved similar genome size and gene model numbers by different mechanisms.</title>
        <authorList>
            <person name="Ali S."/>
            <person name="Shao J."/>
            <person name="Larry D.J."/>
            <person name="Kronmiller B."/>
            <person name="Shen D."/>
            <person name="Strem M.D."/>
            <person name="Melnick R.L."/>
            <person name="Guiltinan M.J."/>
            <person name="Tyler B.M."/>
            <person name="Meinhardt L.W."/>
            <person name="Bailey B.A."/>
        </authorList>
    </citation>
    <scope>NUCLEOTIDE SEQUENCE [LARGE SCALE GENOMIC DNA]</scope>
    <source>
        <strain evidence="3">zdho120</strain>
    </source>
</reference>
<organism evidence="2 3">
    <name type="scientific">Phytophthora megakarya</name>
    <dbReference type="NCBI Taxonomy" id="4795"/>
    <lineage>
        <taxon>Eukaryota</taxon>
        <taxon>Sar</taxon>
        <taxon>Stramenopiles</taxon>
        <taxon>Oomycota</taxon>
        <taxon>Peronosporomycetes</taxon>
        <taxon>Peronosporales</taxon>
        <taxon>Peronosporaceae</taxon>
        <taxon>Phytophthora</taxon>
    </lineage>
</organism>
<name>A0A225WSY9_9STRA</name>
<dbReference type="Proteomes" id="UP000198211">
    <property type="component" value="Unassembled WGS sequence"/>
</dbReference>
<evidence type="ECO:0000313" key="2">
    <source>
        <dbReference type="EMBL" id="OWZ20731.1"/>
    </source>
</evidence>
<gene>
    <name evidence="2" type="ORF">PHMEG_0004826</name>
</gene>
<feature type="region of interest" description="Disordered" evidence="1">
    <location>
        <begin position="1"/>
        <end position="50"/>
    </location>
</feature>
<feature type="compositionally biased region" description="Basic and acidic residues" evidence="1">
    <location>
        <begin position="36"/>
        <end position="50"/>
    </location>
</feature>
<keyword evidence="3" id="KW-1185">Reference proteome</keyword>
<dbReference type="Gene3D" id="2.40.50.40">
    <property type="match status" value="1"/>
</dbReference>
<protein>
    <recommendedName>
        <fullName evidence="4">Reverse transcriptase</fullName>
    </recommendedName>
</protein>
<sequence>MAKAYQRMEKARPAKEDNDALTRVERAVVLGSGQEDSAHQDETALNEKKETTSQTLKSLFERGSRAWLFMERVKPGLTKKLAHRWHDPFRIKPKVDEYAYELELPGGVATVHVSRMKPVNEFNNRPTTRLVPNVADGSRLDFKEERLPEDPWVPDQREGEYEVEPILEDRRPLSTSTERSVQEFKVQLVDYEKPTWGPASNLSCGGLLYDYLQNKKHEHRMQMVQVADEG</sequence>
<comment type="caution">
    <text evidence="2">The sequence shown here is derived from an EMBL/GenBank/DDBJ whole genome shotgun (WGS) entry which is preliminary data.</text>
</comment>
<evidence type="ECO:0000313" key="3">
    <source>
        <dbReference type="Proteomes" id="UP000198211"/>
    </source>
</evidence>
<dbReference type="AlphaFoldDB" id="A0A225WSY9"/>
<evidence type="ECO:0000256" key="1">
    <source>
        <dbReference type="SAM" id="MobiDB-lite"/>
    </source>
</evidence>
<accession>A0A225WSY9</accession>
<evidence type="ECO:0008006" key="4">
    <source>
        <dbReference type="Google" id="ProtNLM"/>
    </source>
</evidence>
<dbReference type="InterPro" id="IPR016197">
    <property type="entry name" value="Chromo-like_dom_sf"/>
</dbReference>
<dbReference type="EMBL" id="NBNE01000295">
    <property type="protein sequence ID" value="OWZ20731.1"/>
    <property type="molecule type" value="Genomic_DNA"/>
</dbReference>
<dbReference type="SUPFAM" id="SSF54160">
    <property type="entry name" value="Chromo domain-like"/>
    <property type="match status" value="1"/>
</dbReference>
<proteinExistence type="predicted"/>
<feature type="compositionally biased region" description="Basic and acidic residues" evidence="1">
    <location>
        <begin position="1"/>
        <end position="26"/>
    </location>
</feature>